<keyword evidence="3" id="KW-1185">Reference proteome</keyword>
<evidence type="ECO:0000256" key="1">
    <source>
        <dbReference type="SAM" id="Phobius"/>
    </source>
</evidence>
<evidence type="ECO:0000313" key="2">
    <source>
        <dbReference type="EMBL" id="MDO3722954.1"/>
    </source>
</evidence>
<evidence type="ECO:0000313" key="3">
    <source>
        <dbReference type="Proteomes" id="UP001168640"/>
    </source>
</evidence>
<dbReference type="PANTHER" id="PTHR35867:SF1">
    <property type="entry name" value="PROTEIN RSEC"/>
    <property type="match status" value="1"/>
</dbReference>
<keyword evidence="1" id="KW-0812">Transmembrane</keyword>
<dbReference type="InterPro" id="IPR007359">
    <property type="entry name" value="SigmaE_reg_RseC_MucC"/>
</dbReference>
<dbReference type="Pfam" id="PF04246">
    <property type="entry name" value="RseC_MucC"/>
    <property type="match status" value="1"/>
</dbReference>
<organism evidence="2 3">
    <name type="scientific">Marinobacter suaedae</name>
    <dbReference type="NCBI Taxonomy" id="3057675"/>
    <lineage>
        <taxon>Bacteria</taxon>
        <taxon>Pseudomonadati</taxon>
        <taxon>Pseudomonadota</taxon>
        <taxon>Gammaproteobacteria</taxon>
        <taxon>Pseudomonadales</taxon>
        <taxon>Marinobacteraceae</taxon>
        <taxon>Marinobacter</taxon>
    </lineage>
</organism>
<dbReference type="PIRSF" id="PIRSF004923">
    <property type="entry name" value="RseC"/>
    <property type="match status" value="1"/>
</dbReference>
<accession>A0ABT8W3Y2</accession>
<protein>
    <submittedName>
        <fullName evidence="2">SoxR reducing system RseC family protein</fullName>
    </submittedName>
</protein>
<dbReference type="Proteomes" id="UP001168640">
    <property type="component" value="Unassembled WGS sequence"/>
</dbReference>
<name>A0ABT8W3Y2_9GAMM</name>
<feature type="transmembrane region" description="Helical" evidence="1">
    <location>
        <begin position="105"/>
        <end position="122"/>
    </location>
</feature>
<dbReference type="PANTHER" id="PTHR35867">
    <property type="entry name" value="PROTEIN RSEC"/>
    <property type="match status" value="1"/>
</dbReference>
<dbReference type="EMBL" id="JAUMIS010000002">
    <property type="protein sequence ID" value="MDO3722954.1"/>
    <property type="molecule type" value="Genomic_DNA"/>
</dbReference>
<keyword evidence="1" id="KW-0472">Membrane</keyword>
<reference evidence="2" key="1">
    <citation type="submission" date="2023-07" db="EMBL/GenBank/DDBJ databases">
        <title>Marinobacter sp. chi1 genome sequencing and assembly.</title>
        <authorList>
            <person name="Park S."/>
        </authorList>
    </citation>
    <scope>NUCLEOTIDE SEQUENCE</scope>
    <source>
        <strain evidence="2">Chi1</strain>
    </source>
</reference>
<proteinExistence type="predicted"/>
<comment type="caution">
    <text evidence="2">The sequence shown here is derived from an EMBL/GenBank/DDBJ whole genome shotgun (WGS) entry which is preliminary data.</text>
</comment>
<feature type="transmembrane region" description="Helical" evidence="1">
    <location>
        <begin position="79"/>
        <end position="99"/>
    </location>
</feature>
<keyword evidence="1" id="KW-1133">Transmembrane helix</keyword>
<sequence length="149" mass="15271">MITETGKVVAVKDGRVWVQTIRQSACSTCSARSGCGQRVLAAATSGRANQVLVTNSVNAVVGDEVTLGIDERALLGASMLAYAIPLVLLVVASVAGHSLSGGEDLWAIVGAVLGLGAGFFIGRGLHARSGDAYEPRLLRVNRIPSGAGR</sequence>
<dbReference type="InterPro" id="IPR026268">
    <property type="entry name" value="RseC"/>
</dbReference>
<gene>
    <name evidence="2" type="ORF">QVZ43_14610</name>
</gene>
<dbReference type="RefSeq" id="WP_223792833.1">
    <property type="nucleotide sequence ID" value="NZ_JAUMIS010000002.1"/>
</dbReference>